<sequence length="580" mass="68357">MTQYNNFDYTTMFLRQDSQIFCLMNNKILKLDFLDAIEKLKSCLNYYSQKDQRYEYQIKKLEAPNIQFKHCRFSSDLSLCVSIGQGRLFVFQSERNYGGSQYQYKEYFKYLILWNIKTQKYDTLIEPYTTKIGYNRYPILFTDVAVFIPNQNIMVSNKDRTIEFRNCQDFDSITTIATLDNERRIKNLIVSQDGKLLISICEIGIFKLWNISEINQITLQRVIYYEKELVHYRFTNDICCYSLYQRKEEKKYYLESLNLTKYPQETIIALGGGQLVLWNYKSNQNKSIIENNDECFTQIIFGNNSNNLVAARGCVIYLINEITEALNFTSISELKGHQGKIVCLSILYDNQMIVSGSQDKTIRFWSIPQLATVYILLGFIEIISKITLSPNCKDMAVAMEDGSIRLFELQFPENIHDLKLDEINNQSDYTHCYKVFGRQCLISAKNCNLQGAVIEQDESGHQSRQEKRQELNKNYIYQLLYKYLIVQLFMYFKYLFFSLLIWINFGINTDYDCISNRHCSNEMQHILSQEGESQVVLFYCMRNTRISSQLLNVRQFIECLRGKQTEQIQPLIRCADENCL</sequence>
<keyword evidence="1" id="KW-0853">WD repeat</keyword>
<dbReference type="PROSITE" id="PS50082">
    <property type="entry name" value="WD_REPEATS_2"/>
    <property type="match status" value="1"/>
</dbReference>
<dbReference type="InterPro" id="IPR001680">
    <property type="entry name" value="WD40_rpt"/>
</dbReference>
<reference evidence="3" key="1">
    <citation type="submission" date="2021-01" db="EMBL/GenBank/DDBJ databases">
        <authorList>
            <consortium name="Genoscope - CEA"/>
            <person name="William W."/>
        </authorList>
    </citation>
    <scope>NUCLEOTIDE SEQUENCE</scope>
</reference>
<dbReference type="PROSITE" id="PS50294">
    <property type="entry name" value="WD_REPEATS_REGION"/>
    <property type="match status" value="1"/>
</dbReference>
<evidence type="ECO:0000313" key="4">
    <source>
        <dbReference type="Proteomes" id="UP000689195"/>
    </source>
</evidence>
<proteinExistence type="predicted"/>
<dbReference type="PANTHER" id="PTHR19879">
    <property type="entry name" value="TRANSCRIPTION INITIATION FACTOR TFIID"/>
    <property type="match status" value="1"/>
</dbReference>
<dbReference type="PANTHER" id="PTHR19879:SF9">
    <property type="entry name" value="TRANSCRIPTION INITIATION FACTOR TFIID SUBUNIT 5"/>
    <property type="match status" value="1"/>
</dbReference>
<dbReference type="OrthoDB" id="305987at2759"/>
<dbReference type="AlphaFoldDB" id="A0A8S1XRN8"/>
<dbReference type="EMBL" id="CAJJDO010000136">
    <property type="protein sequence ID" value="CAD8204146.1"/>
    <property type="molecule type" value="Genomic_DNA"/>
</dbReference>
<dbReference type="Proteomes" id="UP000689195">
    <property type="component" value="Unassembled WGS sequence"/>
</dbReference>
<keyword evidence="2" id="KW-1133">Transmembrane helix</keyword>
<accession>A0A8S1XRN8</accession>
<organism evidence="3 4">
    <name type="scientific">Paramecium pentaurelia</name>
    <dbReference type="NCBI Taxonomy" id="43138"/>
    <lineage>
        <taxon>Eukaryota</taxon>
        <taxon>Sar</taxon>
        <taxon>Alveolata</taxon>
        <taxon>Ciliophora</taxon>
        <taxon>Intramacronucleata</taxon>
        <taxon>Oligohymenophorea</taxon>
        <taxon>Peniculida</taxon>
        <taxon>Parameciidae</taxon>
        <taxon>Paramecium</taxon>
    </lineage>
</organism>
<evidence type="ECO:0008006" key="5">
    <source>
        <dbReference type="Google" id="ProtNLM"/>
    </source>
</evidence>
<comment type="caution">
    <text evidence="3">The sequence shown here is derived from an EMBL/GenBank/DDBJ whole genome shotgun (WGS) entry which is preliminary data.</text>
</comment>
<dbReference type="Pfam" id="PF00400">
    <property type="entry name" value="WD40"/>
    <property type="match status" value="1"/>
</dbReference>
<evidence type="ECO:0000256" key="2">
    <source>
        <dbReference type="SAM" id="Phobius"/>
    </source>
</evidence>
<feature type="transmembrane region" description="Helical" evidence="2">
    <location>
        <begin position="483"/>
        <end position="505"/>
    </location>
</feature>
<evidence type="ECO:0000313" key="3">
    <source>
        <dbReference type="EMBL" id="CAD8204146.1"/>
    </source>
</evidence>
<keyword evidence="4" id="KW-1185">Reference proteome</keyword>
<name>A0A8S1XRN8_9CILI</name>
<keyword evidence="2" id="KW-0472">Membrane</keyword>
<protein>
    <recommendedName>
        <fullName evidence="5">WD domain, G-beta repeat protein</fullName>
    </recommendedName>
</protein>
<gene>
    <name evidence="3" type="ORF">PPENT_87.1.T1360050</name>
</gene>
<feature type="repeat" description="WD" evidence="1">
    <location>
        <begin position="334"/>
        <end position="375"/>
    </location>
</feature>
<evidence type="ECO:0000256" key="1">
    <source>
        <dbReference type="PROSITE-ProRule" id="PRU00221"/>
    </source>
</evidence>
<dbReference type="SMART" id="SM00320">
    <property type="entry name" value="WD40"/>
    <property type="match status" value="3"/>
</dbReference>
<keyword evidence="2" id="KW-0812">Transmembrane</keyword>